<geneLocation type="plasmid" evidence="3">
    <name>unnamed</name>
</geneLocation>
<dbReference type="SMART" id="SM00954">
    <property type="entry name" value="RelA_SpoT"/>
    <property type="match status" value="1"/>
</dbReference>
<feature type="compositionally biased region" description="Basic and acidic residues" evidence="1">
    <location>
        <begin position="298"/>
        <end position="309"/>
    </location>
</feature>
<dbReference type="Pfam" id="PF04607">
    <property type="entry name" value="RelA_SpoT"/>
    <property type="match status" value="1"/>
</dbReference>
<dbReference type="PANTHER" id="PTHR41773">
    <property type="entry name" value="GTP PYROPHOSPHATASE-RELATED"/>
    <property type="match status" value="1"/>
</dbReference>
<evidence type="ECO:0000256" key="1">
    <source>
        <dbReference type="SAM" id="MobiDB-lite"/>
    </source>
</evidence>
<evidence type="ECO:0000313" key="4">
    <source>
        <dbReference type="Proteomes" id="UP000189628"/>
    </source>
</evidence>
<dbReference type="InterPro" id="IPR043519">
    <property type="entry name" value="NT_sf"/>
</dbReference>
<protein>
    <recommendedName>
        <fullName evidence="2">RelA/SpoT domain-containing protein</fullName>
    </recommendedName>
</protein>
<evidence type="ECO:0000313" key="3">
    <source>
        <dbReference type="EMBL" id="AQW32346.1"/>
    </source>
</evidence>
<proteinExistence type="predicted"/>
<reference evidence="3 4" key="1">
    <citation type="submission" date="2017-02" db="EMBL/GenBank/DDBJ databases">
        <title>Blood Disease Bacterium A2-HR MARDI.</title>
        <authorList>
            <person name="Badrun R."/>
            <person name="Abu Bakar N."/>
            <person name="Laboh R."/>
        </authorList>
    </citation>
    <scope>NUCLEOTIDE SEQUENCE [LARGE SCALE GENOMIC DNA]</scope>
    <source>
        <strain evidence="3 4">A2-HR MARDI</strain>
        <plasmid evidence="4">Plasmid</plasmid>
    </source>
</reference>
<dbReference type="CDD" id="cd05399">
    <property type="entry name" value="NT_Rel-Spo_like"/>
    <property type="match status" value="1"/>
</dbReference>
<dbReference type="Proteomes" id="UP000189628">
    <property type="component" value="Plasmid unnamed"/>
</dbReference>
<accession>A0A1U9VP48</accession>
<dbReference type="GO" id="GO:0015969">
    <property type="term" value="P:guanosine tetraphosphate metabolic process"/>
    <property type="evidence" value="ECO:0007669"/>
    <property type="project" value="InterPro"/>
</dbReference>
<dbReference type="InterPro" id="IPR007685">
    <property type="entry name" value="RelA_SpoT"/>
</dbReference>
<dbReference type="PANTHER" id="PTHR41773:SF1">
    <property type="entry name" value="RELA_SPOT DOMAIN-CONTAINING PROTEIN"/>
    <property type="match status" value="1"/>
</dbReference>
<dbReference type="SUPFAM" id="SSF81301">
    <property type="entry name" value="Nucleotidyltransferase"/>
    <property type="match status" value="1"/>
</dbReference>
<feature type="region of interest" description="Disordered" evidence="1">
    <location>
        <begin position="298"/>
        <end position="319"/>
    </location>
</feature>
<evidence type="ECO:0000259" key="2">
    <source>
        <dbReference type="SMART" id="SM00954"/>
    </source>
</evidence>
<keyword evidence="3" id="KW-0614">Plasmid</keyword>
<dbReference type="RefSeq" id="WP_078223588.1">
    <property type="nucleotide sequence ID" value="NZ_CP019912.1"/>
</dbReference>
<dbReference type="Gene3D" id="3.30.460.10">
    <property type="entry name" value="Beta Polymerase, domain 2"/>
    <property type="match status" value="1"/>
</dbReference>
<dbReference type="AlphaFoldDB" id="A0A1U9VP48"/>
<dbReference type="EMBL" id="CP019912">
    <property type="protein sequence ID" value="AQW32346.1"/>
    <property type="molecule type" value="Genomic_DNA"/>
</dbReference>
<name>A0A1U9VP48_9RALS</name>
<feature type="domain" description="RelA/SpoT" evidence="2">
    <location>
        <begin position="66"/>
        <end position="206"/>
    </location>
</feature>
<organism evidence="3 4">
    <name type="scientific">blood disease bacterium A2-HR MARDI</name>
    <dbReference type="NCBI Taxonomy" id="1944648"/>
    <lineage>
        <taxon>Bacteria</taxon>
        <taxon>Pseudomonadati</taxon>
        <taxon>Pseudomonadota</taxon>
        <taxon>Betaproteobacteria</taxon>
        <taxon>Burkholderiales</taxon>
        <taxon>Burkholderiaceae</taxon>
        <taxon>Ralstonia</taxon>
        <taxon>Ralstonia solanacearum species complex</taxon>
    </lineage>
</organism>
<gene>
    <name evidence="3" type="ORF">B0B51_21080</name>
</gene>
<sequence>MFVLTLDDFLLENHVTREEWESSGADWNTLLEIAKDHELRKDRLQSTAEHYARDLQKMDGVHSVRFRVKDTTHLLEKIVRKLIDKPEEYKEISAQNYHKIITDLVGIRAIHLFKDECIAIDKQIKDHFNITEGPIANIRPGDSDLLYRDNGIEVDTRDSGYRSIHYIVSDSSRRRETFSEIQVRTIFEEGWSEIDHQVRYPNFSDDETLREFLGVFNRIAGAADEMGSFVRRLSQTIAKIAEPLKGSLQASGTTDTYTKLNDLLFALSNKEIRNINLRNHNTNFIALSSLVNKSLQEHKNSEEAKKPMDDSFSIGPPRPDTAGDYVSFVIRDGQEMITARISNTALAVLNNGEVFDNPIAIFNANTDRIRKSAYEMRRMNPHLELIALGSNNFS</sequence>